<dbReference type="InterPro" id="IPR012263">
    <property type="entry name" value="M_m6A_EcoRV"/>
</dbReference>
<reference evidence="9" key="2">
    <citation type="submission" date="2021-04" db="EMBL/GenBank/DDBJ databases">
        <authorList>
            <person name="Gilroy R."/>
        </authorList>
    </citation>
    <scope>NUCLEOTIDE SEQUENCE</scope>
    <source>
        <strain evidence="9">ChiHjej9B8-1298</strain>
    </source>
</reference>
<keyword evidence="5 8" id="KW-0949">S-adenosyl-L-methionine</keyword>
<accession>A0A9D2E994</accession>
<dbReference type="InterPro" id="IPR002052">
    <property type="entry name" value="DNA_methylase_N6_adenine_CS"/>
</dbReference>
<keyword evidence="3 8" id="KW-0489">Methyltransferase</keyword>
<reference evidence="9" key="1">
    <citation type="journal article" date="2021" name="PeerJ">
        <title>Extensive microbial diversity within the chicken gut microbiome revealed by metagenomics and culture.</title>
        <authorList>
            <person name="Gilroy R."/>
            <person name="Ravi A."/>
            <person name="Getino M."/>
            <person name="Pursley I."/>
            <person name="Horton D.L."/>
            <person name="Alikhan N.F."/>
            <person name="Baker D."/>
            <person name="Gharbi K."/>
            <person name="Hall N."/>
            <person name="Watson M."/>
            <person name="Adriaenssens E.M."/>
            <person name="Foster-Nyarko E."/>
            <person name="Jarju S."/>
            <person name="Secka A."/>
            <person name="Antonio M."/>
            <person name="Oren A."/>
            <person name="Chaudhuri R.R."/>
            <person name="La Ragione R."/>
            <person name="Hildebrand F."/>
            <person name="Pallen M.J."/>
        </authorList>
    </citation>
    <scope>NUCLEOTIDE SEQUENCE</scope>
    <source>
        <strain evidence="9">ChiHjej9B8-1298</strain>
    </source>
</reference>
<dbReference type="GO" id="GO:0009007">
    <property type="term" value="F:site-specific DNA-methyltransferase (adenine-specific) activity"/>
    <property type="evidence" value="ECO:0007669"/>
    <property type="project" value="UniProtKB-UniRule"/>
</dbReference>
<evidence type="ECO:0000256" key="6">
    <source>
        <dbReference type="ARBA" id="ARBA00047942"/>
    </source>
</evidence>
<feature type="binding site" evidence="7">
    <location>
        <position position="21"/>
    </location>
    <ligand>
        <name>S-adenosyl-L-methionine</name>
        <dbReference type="ChEBI" id="CHEBI:59789"/>
    </ligand>
</feature>
<gene>
    <name evidence="9" type="ORF">H9814_07580</name>
</gene>
<dbReference type="AlphaFoldDB" id="A0A9D2E994"/>
<dbReference type="InterPro" id="IPR023095">
    <property type="entry name" value="Ade_MeTrfase_dom_2"/>
</dbReference>
<dbReference type="Pfam" id="PF02086">
    <property type="entry name" value="MethyltransfD12"/>
    <property type="match status" value="1"/>
</dbReference>
<dbReference type="Proteomes" id="UP000824028">
    <property type="component" value="Unassembled WGS sequence"/>
</dbReference>
<organism evidence="9 10">
    <name type="scientific">Candidatus Bacteroides merdigallinarum</name>
    <dbReference type="NCBI Taxonomy" id="2838473"/>
    <lineage>
        <taxon>Bacteria</taxon>
        <taxon>Pseudomonadati</taxon>
        <taxon>Bacteroidota</taxon>
        <taxon>Bacteroidia</taxon>
        <taxon>Bacteroidales</taxon>
        <taxon>Bacteroidaceae</taxon>
        <taxon>Bacteroides</taxon>
    </lineage>
</organism>
<evidence type="ECO:0000256" key="4">
    <source>
        <dbReference type="ARBA" id="ARBA00022679"/>
    </source>
</evidence>
<evidence type="ECO:0000256" key="1">
    <source>
        <dbReference type="ARBA" id="ARBA00006594"/>
    </source>
</evidence>
<evidence type="ECO:0000256" key="7">
    <source>
        <dbReference type="PIRSR" id="PIRSR000398-1"/>
    </source>
</evidence>
<dbReference type="Gene3D" id="3.40.50.150">
    <property type="entry name" value="Vaccinia Virus protein VP39"/>
    <property type="match status" value="1"/>
</dbReference>
<dbReference type="PANTHER" id="PTHR30481:SF3">
    <property type="entry name" value="DNA ADENINE METHYLASE"/>
    <property type="match status" value="1"/>
</dbReference>
<keyword evidence="4 8" id="KW-0808">Transferase</keyword>
<evidence type="ECO:0000256" key="2">
    <source>
        <dbReference type="ARBA" id="ARBA00011900"/>
    </source>
</evidence>
<dbReference type="GO" id="GO:0043565">
    <property type="term" value="F:sequence-specific DNA binding"/>
    <property type="evidence" value="ECO:0007669"/>
    <property type="project" value="TreeGrafter"/>
</dbReference>
<feature type="binding site" evidence="7">
    <location>
        <position position="72"/>
    </location>
    <ligand>
        <name>S-adenosyl-L-methionine</name>
        <dbReference type="ChEBI" id="CHEBI:59789"/>
    </ligand>
</feature>
<dbReference type="Gene3D" id="1.10.1020.10">
    <property type="entry name" value="Adenine-specific Methyltransferase, Domain 2"/>
    <property type="match status" value="1"/>
</dbReference>
<dbReference type="InterPro" id="IPR029063">
    <property type="entry name" value="SAM-dependent_MTases_sf"/>
</dbReference>
<evidence type="ECO:0000313" key="10">
    <source>
        <dbReference type="Proteomes" id="UP000824028"/>
    </source>
</evidence>
<dbReference type="GO" id="GO:0006298">
    <property type="term" value="P:mismatch repair"/>
    <property type="evidence" value="ECO:0007669"/>
    <property type="project" value="TreeGrafter"/>
</dbReference>
<comment type="catalytic activity">
    <reaction evidence="6 8">
        <text>a 2'-deoxyadenosine in DNA + S-adenosyl-L-methionine = an N(6)-methyl-2'-deoxyadenosine in DNA + S-adenosyl-L-homocysteine + H(+)</text>
        <dbReference type="Rhea" id="RHEA:15197"/>
        <dbReference type="Rhea" id="RHEA-COMP:12418"/>
        <dbReference type="Rhea" id="RHEA-COMP:12419"/>
        <dbReference type="ChEBI" id="CHEBI:15378"/>
        <dbReference type="ChEBI" id="CHEBI:57856"/>
        <dbReference type="ChEBI" id="CHEBI:59789"/>
        <dbReference type="ChEBI" id="CHEBI:90615"/>
        <dbReference type="ChEBI" id="CHEBI:90616"/>
        <dbReference type="EC" id="2.1.1.72"/>
    </reaction>
</comment>
<dbReference type="PANTHER" id="PTHR30481">
    <property type="entry name" value="DNA ADENINE METHYLASE"/>
    <property type="match status" value="1"/>
</dbReference>
<evidence type="ECO:0000256" key="5">
    <source>
        <dbReference type="ARBA" id="ARBA00022691"/>
    </source>
</evidence>
<dbReference type="SUPFAM" id="SSF53335">
    <property type="entry name" value="S-adenosyl-L-methionine-dependent methyltransferases"/>
    <property type="match status" value="1"/>
</dbReference>
<dbReference type="InterPro" id="IPR012327">
    <property type="entry name" value="MeTrfase_D12"/>
</dbReference>
<proteinExistence type="inferred from homology"/>
<dbReference type="EC" id="2.1.1.72" evidence="2 8"/>
<evidence type="ECO:0000256" key="3">
    <source>
        <dbReference type="ARBA" id="ARBA00022603"/>
    </source>
</evidence>
<dbReference type="PROSITE" id="PS00092">
    <property type="entry name" value="N6_MTASE"/>
    <property type="match status" value="1"/>
</dbReference>
<evidence type="ECO:0000313" key="9">
    <source>
        <dbReference type="EMBL" id="HIZ33379.1"/>
    </source>
</evidence>
<feature type="binding site" evidence="7">
    <location>
        <position position="17"/>
    </location>
    <ligand>
        <name>S-adenosyl-L-methionine</name>
        <dbReference type="ChEBI" id="CHEBI:59789"/>
    </ligand>
</feature>
<dbReference type="GO" id="GO:1904047">
    <property type="term" value="F:S-adenosyl-L-methionine binding"/>
    <property type="evidence" value="ECO:0007669"/>
    <property type="project" value="TreeGrafter"/>
</dbReference>
<dbReference type="GO" id="GO:0032259">
    <property type="term" value="P:methylation"/>
    <property type="evidence" value="ECO:0007669"/>
    <property type="project" value="UniProtKB-KW"/>
</dbReference>
<dbReference type="EMBL" id="DXBX01000059">
    <property type="protein sequence ID" value="HIZ33379.1"/>
    <property type="molecule type" value="Genomic_DNA"/>
</dbReference>
<dbReference type="PRINTS" id="PR00505">
    <property type="entry name" value="D12N6MTFRASE"/>
</dbReference>
<feature type="binding site" evidence="7">
    <location>
        <position position="207"/>
    </location>
    <ligand>
        <name>S-adenosyl-L-methionine</name>
        <dbReference type="ChEBI" id="CHEBI:59789"/>
    </ligand>
</feature>
<name>A0A9D2E994_9BACE</name>
<dbReference type="GO" id="GO:0009307">
    <property type="term" value="P:DNA restriction-modification system"/>
    <property type="evidence" value="ECO:0007669"/>
    <property type="project" value="InterPro"/>
</dbReference>
<protein>
    <recommendedName>
        <fullName evidence="2 8">Site-specific DNA-methyltransferase (adenine-specific)</fullName>
        <ecNumber evidence="2 8">2.1.1.72</ecNumber>
    </recommendedName>
</protein>
<sequence>MPIQTYLSKSAKPFIKWVGGKGQLIPTFERLLPRELAGMEAVTYIEPFIGGGAMLFYMLQKFGNIRRAVINDLNPDLIRAYKTVRDEPEALIQFLSQVERDYLGISEEEKRKEFFLTARKRFNAGGMSDVDNTAWLIFLNRTCFNGLYRVNSKGEFNVPFGRYKNPTICDAETIRVDSELLQKVEIISGDFEQTEPYVSENTFVYFDPPYRPLDATSSFNSYAKEAFNDAEQIRLKKYFDRLSAKNCLMMLSNSDCKGRNPDDTFFDDLYKDYVIERVYATRSINANPEKRGKLTELLIRNYTDTIAWGKEKSLFSFNSDKYEQSTYRRTV</sequence>
<comment type="caution">
    <text evidence="9">The sequence shown here is derived from an EMBL/GenBank/DDBJ whole genome shotgun (WGS) entry which is preliminary data.</text>
</comment>
<comment type="similarity">
    <text evidence="1 8">Belongs to the N(4)/N(6)-methyltransferase family.</text>
</comment>
<dbReference type="PIRSF" id="PIRSF000398">
    <property type="entry name" value="M_m6A_EcoRV"/>
    <property type="match status" value="1"/>
</dbReference>
<evidence type="ECO:0000256" key="8">
    <source>
        <dbReference type="RuleBase" id="RU361257"/>
    </source>
</evidence>
<dbReference type="NCBIfam" id="TIGR00571">
    <property type="entry name" value="dam"/>
    <property type="match status" value="1"/>
</dbReference>